<dbReference type="AlphaFoldDB" id="E6W5N7"/>
<dbReference type="KEGG" id="din:Selin_1333"/>
<dbReference type="InterPro" id="IPR031107">
    <property type="entry name" value="Small_HSP"/>
</dbReference>
<dbReference type="FunCoup" id="E6W5N7">
    <property type="interactions" value="137"/>
</dbReference>
<keyword evidence="5" id="KW-1185">Reference proteome</keyword>
<proteinExistence type="inferred from homology"/>
<dbReference type="RefSeq" id="WP_013505949.1">
    <property type="nucleotide sequence ID" value="NC_014836.1"/>
</dbReference>
<dbReference type="CDD" id="cd06464">
    <property type="entry name" value="ACD_sHsps-like"/>
    <property type="match status" value="1"/>
</dbReference>
<dbReference type="InterPro" id="IPR002068">
    <property type="entry name" value="A-crystallin/Hsp20_dom"/>
</dbReference>
<evidence type="ECO:0000313" key="5">
    <source>
        <dbReference type="Proteomes" id="UP000002572"/>
    </source>
</evidence>
<feature type="domain" description="SHSP" evidence="3">
    <location>
        <begin position="31"/>
        <end position="141"/>
    </location>
</feature>
<reference evidence="4 5" key="1">
    <citation type="submission" date="2010-12" db="EMBL/GenBank/DDBJ databases">
        <title>Complete sequence of Desulfurispirillum indicum S5.</title>
        <authorList>
            <consortium name="US DOE Joint Genome Institute"/>
            <person name="Lucas S."/>
            <person name="Copeland A."/>
            <person name="Lapidus A."/>
            <person name="Cheng J.-F."/>
            <person name="Goodwin L."/>
            <person name="Pitluck S."/>
            <person name="Chertkov O."/>
            <person name="Held B."/>
            <person name="Detter J.C."/>
            <person name="Han C."/>
            <person name="Tapia R."/>
            <person name="Land M."/>
            <person name="Hauser L."/>
            <person name="Kyrpides N."/>
            <person name="Ivanova N."/>
            <person name="Mikhailova N."/>
            <person name="Haggblom M."/>
            <person name="Rauschenbach I."/>
            <person name="Bini E."/>
            <person name="Woyke T."/>
        </authorList>
    </citation>
    <scope>NUCLEOTIDE SEQUENCE [LARGE SCALE GENOMIC DNA]</scope>
    <source>
        <strain evidence="5">ATCC BAA-1389 / DSM 22839 / S5</strain>
    </source>
</reference>
<accession>E6W5N7</accession>
<dbReference type="SUPFAM" id="SSF49764">
    <property type="entry name" value="HSP20-like chaperones"/>
    <property type="match status" value="1"/>
</dbReference>
<dbReference type="HOGENOM" id="CLU_046737_12_2_0"/>
<evidence type="ECO:0000313" key="4">
    <source>
        <dbReference type="EMBL" id="ADU66068.1"/>
    </source>
</evidence>
<dbReference type="Pfam" id="PF00011">
    <property type="entry name" value="HSP20"/>
    <property type="match status" value="1"/>
</dbReference>
<evidence type="ECO:0000256" key="2">
    <source>
        <dbReference type="RuleBase" id="RU003616"/>
    </source>
</evidence>
<dbReference type="Proteomes" id="UP000002572">
    <property type="component" value="Chromosome"/>
</dbReference>
<dbReference type="eggNOG" id="COG0071">
    <property type="taxonomic scope" value="Bacteria"/>
</dbReference>
<gene>
    <name evidence="4" type="ordered locus">Selin_1333</name>
</gene>
<sequence>MRYVDIFDEMDNLMRGFGNLTPMAVPASRRSGSPHGYPALNIWEDSNSFHVDVACPGVRKEDIDISVNQNMLTLEFERKQLQGDSLEYSRIESRYGKFKRNVALKADVEIDAIAASYEDGILSIAIPKAAHAKPRKIEISA</sequence>
<evidence type="ECO:0000256" key="1">
    <source>
        <dbReference type="PROSITE-ProRule" id="PRU00285"/>
    </source>
</evidence>
<evidence type="ECO:0000259" key="3">
    <source>
        <dbReference type="PROSITE" id="PS01031"/>
    </source>
</evidence>
<dbReference type="InterPro" id="IPR008978">
    <property type="entry name" value="HSP20-like_chaperone"/>
</dbReference>
<dbReference type="InParanoid" id="E6W5N7"/>
<keyword evidence="4" id="KW-0346">Stress response</keyword>
<protein>
    <submittedName>
        <fullName evidence="4">Heat shock protein Hsp20</fullName>
    </submittedName>
</protein>
<dbReference type="Gene3D" id="2.60.40.790">
    <property type="match status" value="1"/>
</dbReference>
<organism evidence="4 5">
    <name type="scientific">Desulfurispirillum indicum (strain ATCC BAA-1389 / DSM 22839 / S5)</name>
    <dbReference type="NCBI Taxonomy" id="653733"/>
    <lineage>
        <taxon>Bacteria</taxon>
        <taxon>Pseudomonadati</taxon>
        <taxon>Chrysiogenota</taxon>
        <taxon>Chrysiogenia</taxon>
        <taxon>Chrysiogenales</taxon>
        <taxon>Chrysiogenaceae</taxon>
        <taxon>Desulfurispirillum</taxon>
    </lineage>
</organism>
<dbReference type="PROSITE" id="PS01031">
    <property type="entry name" value="SHSP"/>
    <property type="match status" value="1"/>
</dbReference>
<comment type="similarity">
    <text evidence="1 2">Belongs to the small heat shock protein (HSP20) family.</text>
</comment>
<dbReference type="OrthoDB" id="9811615at2"/>
<dbReference type="EMBL" id="CP002432">
    <property type="protein sequence ID" value="ADU66068.1"/>
    <property type="molecule type" value="Genomic_DNA"/>
</dbReference>
<dbReference type="PANTHER" id="PTHR11527">
    <property type="entry name" value="HEAT-SHOCK PROTEIN 20 FAMILY MEMBER"/>
    <property type="match status" value="1"/>
</dbReference>
<dbReference type="STRING" id="653733.Selin_1333"/>
<name>E6W5N7_DESIS</name>